<dbReference type="InterPro" id="IPR043473">
    <property type="entry name" value="S2_sf_CoV"/>
</dbReference>
<dbReference type="Proteomes" id="UP000682733">
    <property type="component" value="Unassembled WGS sequence"/>
</dbReference>
<dbReference type="SUPFAM" id="SSF111474">
    <property type="entry name" value="Coronavirus S2 glycoprotein"/>
    <property type="match status" value="1"/>
</dbReference>
<evidence type="ECO:0000313" key="3">
    <source>
        <dbReference type="EMBL" id="CAF4354149.1"/>
    </source>
</evidence>
<organism evidence="3 4">
    <name type="scientific">Didymodactylos carnosus</name>
    <dbReference type="NCBI Taxonomy" id="1234261"/>
    <lineage>
        <taxon>Eukaryota</taxon>
        <taxon>Metazoa</taxon>
        <taxon>Spiralia</taxon>
        <taxon>Gnathifera</taxon>
        <taxon>Rotifera</taxon>
        <taxon>Eurotatoria</taxon>
        <taxon>Bdelloidea</taxon>
        <taxon>Philodinida</taxon>
        <taxon>Philodinidae</taxon>
        <taxon>Didymodactylos</taxon>
    </lineage>
</organism>
<evidence type="ECO:0000313" key="2">
    <source>
        <dbReference type="EMBL" id="CAF1562148.1"/>
    </source>
</evidence>
<dbReference type="EMBL" id="CAJOBA010064749">
    <property type="protein sequence ID" value="CAF4354149.1"/>
    <property type="molecule type" value="Genomic_DNA"/>
</dbReference>
<evidence type="ECO:0000256" key="1">
    <source>
        <dbReference type="SAM" id="Coils"/>
    </source>
</evidence>
<dbReference type="Proteomes" id="UP000677228">
    <property type="component" value="Unassembled WGS sequence"/>
</dbReference>
<gene>
    <name evidence="2" type="ORF">OVA965_LOCUS39861</name>
    <name evidence="3" type="ORF">TMI583_LOCUS41233</name>
</gene>
<sequence length="93" mass="10821">MDTAVDNINLTQLIKNTFTSLLTSDVFMQSIETIVNKACQRHDELIKQLTNELKDTKDELRLVQNDLNQLEQYGKRRDLLIYGISYTKDENVT</sequence>
<reference evidence="3" key="1">
    <citation type="submission" date="2021-02" db="EMBL/GenBank/DDBJ databases">
        <authorList>
            <person name="Nowell W R."/>
        </authorList>
    </citation>
    <scope>NUCLEOTIDE SEQUENCE</scope>
</reference>
<keyword evidence="1" id="KW-0175">Coiled coil</keyword>
<dbReference type="AlphaFoldDB" id="A0A8S2UNJ1"/>
<accession>A0A8S2UNJ1</accession>
<protein>
    <submittedName>
        <fullName evidence="3">Uncharacterized protein</fullName>
    </submittedName>
</protein>
<evidence type="ECO:0000313" key="4">
    <source>
        <dbReference type="Proteomes" id="UP000682733"/>
    </source>
</evidence>
<feature type="coiled-coil region" evidence="1">
    <location>
        <begin position="39"/>
        <end position="73"/>
    </location>
</feature>
<feature type="non-terminal residue" evidence="3">
    <location>
        <position position="93"/>
    </location>
</feature>
<dbReference type="EMBL" id="CAJNOK010042127">
    <property type="protein sequence ID" value="CAF1562148.1"/>
    <property type="molecule type" value="Genomic_DNA"/>
</dbReference>
<comment type="caution">
    <text evidence="3">The sequence shown here is derived from an EMBL/GenBank/DDBJ whole genome shotgun (WGS) entry which is preliminary data.</text>
</comment>
<proteinExistence type="predicted"/>
<name>A0A8S2UNJ1_9BILA</name>